<dbReference type="PANTHER" id="PTHR11061:SF30">
    <property type="entry name" value="TRNA (URACIL(54)-C(5))-METHYLTRANSFERASE"/>
    <property type="match status" value="1"/>
</dbReference>
<dbReference type="SUPFAM" id="SSF53335">
    <property type="entry name" value="S-adenosyl-L-methionine-dependent methyltransferases"/>
    <property type="match status" value="1"/>
</dbReference>
<dbReference type="InterPro" id="IPR030391">
    <property type="entry name" value="MeTrfase_TrmA_CS"/>
</dbReference>
<dbReference type="RefSeq" id="WP_193636463.1">
    <property type="nucleotide sequence ID" value="NZ_JADCSA010000001.1"/>
</dbReference>
<feature type="domain" description="TRAM" evidence="5">
    <location>
        <begin position="13"/>
        <end position="82"/>
    </location>
</feature>
<evidence type="ECO:0000256" key="4">
    <source>
        <dbReference type="PROSITE-ProRule" id="PRU01024"/>
    </source>
</evidence>
<accession>A0ABR9RNH2</accession>
<organism evidence="6 7">
    <name type="scientific">Nocardioides malaquae</name>
    <dbReference type="NCBI Taxonomy" id="2773426"/>
    <lineage>
        <taxon>Bacteria</taxon>
        <taxon>Bacillati</taxon>
        <taxon>Actinomycetota</taxon>
        <taxon>Actinomycetes</taxon>
        <taxon>Propionibacteriales</taxon>
        <taxon>Nocardioidaceae</taxon>
        <taxon>Nocardioides</taxon>
    </lineage>
</organism>
<dbReference type="InterPro" id="IPR012340">
    <property type="entry name" value="NA-bd_OB-fold"/>
</dbReference>
<comment type="similarity">
    <text evidence="4">Belongs to the class I-like SAM-binding methyltransferase superfamily. RNA M5U methyltransferase family.</text>
</comment>
<dbReference type="InterPro" id="IPR002792">
    <property type="entry name" value="TRAM_dom"/>
</dbReference>
<evidence type="ECO:0000256" key="1">
    <source>
        <dbReference type="ARBA" id="ARBA00022603"/>
    </source>
</evidence>
<dbReference type="InterPro" id="IPR010280">
    <property type="entry name" value="U5_MeTrfase_fam"/>
</dbReference>
<dbReference type="Pfam" id="PF01938">
    <property type="entry name" value="TRAM"/>
    <property type="match status" value="1"/>
</dbReference>
<evidence type="ECO:0000256" key="2">
    <source>
        <dbReference type="ARBA" id="ARBA00022679"/>
    </source>
</evidence>
<dbReference type="CDD" id="cd02440">
    <property type="entry name" value="AdoMet_MTases"/>
    <property type="match status" value="1"/>
</dbReference>
<protein>
    <submittedName>
        <fullName evidence="6">Class I SAM-dependent RNA methyltransferase</fullName>
    </submittedName>
</protein>
<keyword evidence="7" id="KW-1185">Reference proteome</keyword>
<dbReference type="GO" id="GO:0032259">
    <property type="term" value="P:methylation"/>
    <property type="evidence" value="ECO:0007669"/>
    <property type="project" value="UniProtKB-KW"/>
</dbReference>
<dbReference type="PROSITE" id="PS51687">
    <property type="entry name" value="SAM_MT_RNA_M5U"/>
    <property type="match status" value="1"/>
</dbReference>
<reference evidence="6 7" key="1">
    <citation type="submission" date="2020-10" db="EMBL/GenBank/DDBJ databases">
        <title>Nocardioides sp. isolated from sludge.</title>
        <authorList>
            <person name="Zhang X."/>
        </authorList>
    </citation>
    <scope>NUCLEOTIDE SEQUENCE [LARGE SCALE GENOMIC DNA]</scope>
    <source>
        <strain evidence="6 7">Y6</strain>
    </source>
</reference>
<feature type="binding site" evidence="4">
    <location>
        <position position="267"/>
    </location>
    <ligand>
        <name>S-adenosyl-L-methionine</name>
        <dbReference type="ChEBI" id="CHEBI:59789"/>
    </ligand>
</feature>
<keyword evidence="2 4" id="KW-0808">Transferase</keyword>
<dbReference type="InterPro" id="IPR029063">
    <property type="entry name" value="SAM-dependent_MTases_sf"/>
</dbReference>
<dbReference type="PROSITE" id="PS01231">
    <property type="entry name" value="TRMA_2"/>
    <property type="match status" value="1"/>
</dbReference>
<dbReference type="SUPFAM" id="SSF50249">
    <property type="entry name" value="Nucleic acid-binding proteins"/>
    <property type="match status" value="1"/>
</dbReference>
<evidence type="ECO:0000313" key="7">
    <source>
        <dbReference type="Proteomes" id="UP000756387"/>
    </source>
</evidence>
<dbReference type="Pfam" id="PF05958">
    <property type="entry name" value="tRNA_U5-meth_tr"/>
    <property type="match status" value="1"/>
</dbReference>
<proteinExistence type="inferred from homology"/>
<dbReference type="Gene3D" id="2.40.50.1070">
    <property type="match status" value="1"/>
</dbReference>
<keyword evidence="1 4" id="KW-0489">Methyltransferase</keyword>
<dbReference type="Gene3D" id="2.40.50.140">
    <property type="entry name" value="Nucleic acid-binding proteins"/>
    <property type="match status" value="1"/>
</dbReference>
<evidence type="ECO:0000313" key="6">
    <source>
        <dbReference type="EMBL" id="MBE7323121.1"/>
    </source>
</evidence>
<dbReference type="PROSITE" id="PS50926">
    <property type="entry name" value="TRAM"/>
    <property type="match status" value="1"/>
</dbReference>
<evidence type="ECO:0000259" key="5">
    <source>
        <dbReference type="PROSITE" id="PS50926"/>
    </source>
</evidence>
<feature type="binding site" evidence="4">
    <location>
        <position position="214"/>
    </location>
    <ligand>
        <name>S-adenosyl-L-methionine</name>
        <dbReference type="ChEBI" id="CHEBI:59789"/>
    </ligand>
</feature>
<gene>
    <name evidence="6" type="ORF">IEQ44_00460</name>
</gene>
<feature type="binding site" evidence="4">
    <location>
        <position position="243"/>
    </location>
    <ligand>
        <name>S-adenosyl-L-methionine</name>
        <dbReference type="ChEBI" id="CHEBI:59789"/>
    </ligand>
</feature>
<dbReference type="PANTHER" id="PTHR11061">
    <property type="entry name" value="RNA M5U METHYLTRANSFERASE"/>
    <property type="match status" value="1"/>
</dbReference>
<dbReference type="Proteomes" id="UP000756387">
    <property type="component" value="Unassembled WGS sequence"/>
</dbReference>
<feature type="binding site" evidence="4">
    <location>
        <position position="310"/>
    </location>
    <ligand>
        <name>S-adenosyl-L-methionine</name>
        <dbReference type="ChEBI" id="CHEBI:59789"/>
    </ligand>
</feature>
<feature type="active site" description="Nucleophile" evidence="4">
    <location>
        <position position="337"/>
    </location>
</feature>
<dbReference type="EMBL" id="JADCSA010000001">
    <property type="protein sequence ID" value="MBE7323121.1"/>
    <property type="molecule type" value="Genomic_DNA"/>
</dbReference>
<evidence type="ECO:0000256" key="3">
    <source>
        <dbReference type="ARBA" id="ARBA00022691"/>
    </source>
</evidence>
<comment type="caution">
    <text evidence="6">The sequence shown here is derived from an EMBL/GenBank/DDBJ whole genome shotgun (WGS) entry which is preliminary data.</text>
</comment>
<dbReference type="GO" id="GO:0008168">
    <property type="term" value="F:methyltransferase activity"/>
    <property type="evidence" value="ECO:0007669"/>
    <property type="project" value="UniProtKB-KW"/>
</dbReference>
<name>A0ABR9RNH2_9ACTN</name>
<keyword evidence="3 4" id="KW-0949">S-adenosyl-L-methionine</keyword>
<dbReference type="Gene3D" id="3.40.50.150">
    <property type="entry name" value="Vaccinia Virus protein VP39"/>
    <property type="match status" value="2"/>
</dbReference>
<sequence>MSRNPRQRRARGRSRVGERHEAVVGPVAHGGHCVVRVPAGDASDPEATRVVFTRHALPGERVVVQITEGTDGDRFWRGDAVEILEASADRVAAPCPFAGPGLCGGCDFQHVALPRQRALKADVVREQLVRLGRLPPDDPLVSDLVVERVPGDDDGLRWRTRGRFVELGEGRRGMRRFRSRDVIEVDDCLIHRPGGSEHTVHGVAFDVAPGGFWQVHPGAPQVLVDTVLAMLDPRPGESVLDLYAGVGLFARFLAERVGPDARVVLVEGDAEAARRAARNVAGAKVRTRAGDVGTVLAHDFDEPFDLVVLDPPREGAKRAVVEQVVDRAPRAIAYVACDPAALARDIALFAEHGYDVQELRAFDLFPMTHHVECVALLTKSGSRLRS</sequence>